<dbReference type="GO" id="GO:0046872">
    <property type="term" value="F:metal ion binding"/>
    <property type="evidence" value="ECO:0007669"/>
    <property type="project" value="UniProtKB-KW"/>
</dbReference>
<dbReference type="AlphaFoldDB" id="A0A8H3I632"/>
<evidence type="ECO:0000256" key="9">
    <source>
        <dbReference type="ARBA" id="ARBA00022801"/>
    </source>
</evidence>
<protein>
    <recommendedName>
        <fullName evidence="6">Presequence protease, mitochondrial</fullName>
    </recommendedName>
    <alternativeName>
        <fullName evidence="14">Pitrilysin metalloproteinase</fullName>
    </alternativeName>
</protein>
<feature type="domain" description="Peptidase M16C associated" evidence="16">
    <location>
        <begin position="511"/>
        <end position="767"/>
    </location>
</feature>
<keyword evidence="13" id="KW-0496">Mitochondrion</keyword>
<evidence type="ECO:0000256" key="11">
    <source>
        <dbReference type="ARBA" id="ARBA00022946"/>
    </source>
</evidence>
<evidence type="ECO:0000256" key="10">
    <source>
        <dbReference type="ARBA" id="ARBA00022833"/>
    </source>
</evidence>
<evidence type="ECO:0000256" key="7">
    <source>
        <dbReference type="ARBA" id="ARBA00022670"/>
    </source>
</evidence>
<comment type="function">
    <text evidence="15">Degrades mitochondrial transit peptides after their cleavage in the intermembrane space or in the matrix, and presequence peptides; clearance of these peptides is required to keep the presequence processing machinery running. Preferentially cleaves the N-terminal side of paired basic amino acid residues. Also degrades other unstructured peptides. May function as an ATP-dependent peptidase as opposed to a metalloendopeptidase.</text>
</comment>
<evidence type="ECO:0000256" key="8">
    <source>
        <dbReference type="ARBA" id="ARBA00022723"/>
    </source>
</evidence>
<comment type="subcellular location">
    <subcellularLocation>
        <location evidence="3">Mitochondrion intermembrane space</location>
    </subcellularLocation>
    <subcellularLocation>
        <location evidence="2">Mitochondrion matrix</location>
    </subcellularLocation>
</comment>
<dbReference type="PANTHER" id="PTHR43016:SF13">
    <property type="entry name" value="PRESEQUENCE PROTEASE, MITOCHONDRIAL"/>
    <property type="match status" value="1"/>
</dbReference>
<dbReference type="Pfam" id="PF08367">
    <property type="entry name" value="M16C_assoc"/>
    <property type="match status" value="1"/>
</dbReference>
<comment type="cofactor">
    <cofactor evidence="1">
        <name>Zn(2+)</name>
        <dbReference type="ChEBI" id="CHEBI:29105"/>
    </cofactor>
</comment>
<evidence type="ECO:0000256" key="4">
    <source>
        <dbReference type="ARBA" id="ARBA00007575"/>
    </source>
</evidence>
<keyword evidence="12" id="KW-0482">Metalloprotease</keyword>
<dbReference type="Pfam" id="PF05193">
    <property type="entry name" value="Peptidase_M16_C"/>
    <property type="match status" value="1"/>
</dbReference>
<evidence type="ECO:0000256" key="13">
    <source>
        <dbReference type="ARBA" id="ARBA00023128"/>
    </source>
</evidence>
<dbReference type="InterPro" id="IPR011765">
    <property type="entry name" value="Pept_M16_N"/>
</dbReference>
<comment type="subunit">
    <text evidence="5">Monomer and homodimer; homodimerization is induced by binding of the substrate.</text>
</comment>
<dbReference type="FunFam" id="3.30.830.10:FF:000013">
    <property type="entry name" value="Mitochondrial presequence protease"/>
    <property type="match status" value="1"/>
</dbReference>
<dbReference type="PANTHER" id="PTHR43016">
    <property type="entry name" value="PRESEQUENCE PROTEASE"/>
    <property type="match status" value="1"/>
</dbReference>
<accession>A0A8H3I632</accession>
<keyword evidence="9" id="KW-0378">Hydrolase</keyword>
<dbReference type="GO" id="GO:0016485">
    <property type="term" value="P:protein processing"/>
    <property type="evidence" value="ECO:0007669"/>
    <property type="project" value="TreeGrafter"/>
</dbReference>
<dbReference type="InterPro" id="IPR013578">
    <property type="entry name" value="Peptidase_M16C_assoc"/>
</dbReference>
<evidence type="ECO:0000256" key="6">
    <source>
        <dbReference type="ARBA" id="ARBA00020167"/>
    </source>
</evidence>
<dbReference type="OrthoDB" id="10250783at2759"/>
<dbReference type="FunFam" id="3.30.830.10:FF:000009">
    <property type="entry name" value="Presequence protease, mitochondrial"/>
    <property type="match status" value="1"/>
</dbReference>
<dbReference type="GO" id="GO:0005759">
    <property type="term" value="C:mitochondrial matrix"/>
    <property type="evidence" value="ECO:0007669"/>
    <property type="project" value="UniProtKB-SubCell"/>
</dbReference>
<dbReference type="Gene3D" id="3.30.830.10">
    <property type="entry name" value="Metalloenzyme, LuxS/M16 peptidase-like"/>
    <property type="match status" value="4"/>
</dbReference>
<sequence>MWRLSGQGVSGRATLSLRCPRISSASWSLKAGRKYATVTDLTNYPKPGDELHGFTLKRTKHVPELQLTALHLEHGTTGAEYLHVAREDENNVFSVGFKTNPPDDTGVPHILEHTTLCGSEKYPIRDPFFKMLPRSLSNFMNAFTAADHTSYPFATTNQKDFRNLLSVYLDATLHPLLKEDDFAQEGWRIGPGNPQAAGTGEGEDPKDKLVFKGVVYNEMKGQMSDASYLYYTRFQDHIFPAIHNSGGDPQKMTDLTYNDLKTYHTSHYHPSNAKFFTYGNMPLADHLEVLGGHLEAFRAIQTDMNIKVPVGLDKGPLYFTVQGPTDPLVDKDMQYKTSVSWLLGDTSDVLESFSLKIIFSLLLDGYGSPLYRGLIETGLGPDWSSNTGYDDGGKIGIFSVGLSGVREADVPKVEKAIDATLADVYSNGFDKGKVDGMLHQLELGLRHKTANFGMTVLQRLQPGWFNGEDPLEALAWNDTVAAFKAKYAKKGYLEGLLKKYLLNDRKLIFTMEPSLTYGDELAAEESERLASKVSEVSRNIGDSAEEQISNRDRLLVEAQENARDQDLSCLPSVSVQDIPRRALKKSVRTSSLDDVQIQWRETNTNGLTYFRAINLLEGLPQELRMLIPLFTECILRLGTKGKSMEELEDMIKLKTGGIGASYFSSTSPHDIHHLTEGISLSGYALDANIPAMYELLRIVLHETNFDGTEAESQIRQLLQSSANGALDAVANSGNSYARQYAEAGLTPHGALSEQIGGLTQIQYRASLANRHPSEGLGDIITKLRAIQDLAISKSSNFRAAITCGHDSVSSNEAALSNFLSDLPTPTSPSTSGYQSARDLINSKTFFPLPYQVYYSALALSTVPYNHGSGAPLQILSQLLTHKHLHHEIREKGGAYGGGAYSRGLSGSFGMYSYRDPNPQNTLKIMEESGRWAYEKDFSDQDIEEAKLSVFQSVDAPENLSEEGMTRFLSGVDEDMEQKKREELLDVTKADIRNVAQKFLIDGMAGANLAVLGEHQDWVREADGWDIKTLQMVEAAQTTSP</sequence>
<dbReference type="Proteomes" id="UP000664521">
    <property type="component" value="Unassembled WGS sequence"/>
</dbReference>
<evidence type="ECO:0000256" key="15">
    <source>
        <dbReference type="ARBA" id="ARBA00045897"/>
    </source>
</evidence>
<dbReference type="Pfam" id="PF00675">
    <property type="entry name" value="Peptidase_M16"/>
    <property type="match status" value="1"/>
</dbReference>
<evidence type="ECO:0000313" key="17">
    <source>
        <dbReference type="EMBL" id="CAF9906188.1"/>
    </source>
</evidence>
<dbReference type="InterPro" id="IPR007863">
    <property type="entry name" value="Peptidase_M16_C"/>
</dbReference>
<proteinExistence type="inferred from homology"/>
<organism evidence="17 18">
    <name type="scientific">Heterodermia speciosa</name>
    <dbReference type="NCBI Taxonomy" id="116794"/>
    <lineage>
        <taxon>Eukaryota</taxon>
        <taxon>Fungi</taxon>
        <taxon>Dikarya</taxon>
        <taxon>Ascomycota</taxon>
        <taxon>Pezizomycotina</taxon>
        <taxon>Lecanoromycetes</taxon>
        <taxon>OSLEUM clade</taxon>
        <taxon>Lecanoromycetidae</taxon>
        <taxon>Caliciales</taxon>
        <taxon>Physciaceae</taxon>
        <taxon>Heterodermia</taxon>
    </lineage>
</organism>
<dbReference type="GO" id="GO:0005758">
    <property type="term" value="C:mitochondrial intermembrane space"/>
    <property type="evidence" value="ECO:0007669"/>
    <property type="project" value="UniProtKB-SubCell"/>
</dbReference>
<keyword evidence="11" id="KW-0809">Transit peptide</keyword>
<comment type="similarity">
    <text evidence="4">Belongs to the peptidase M16 family. PreP subfamily.</text>
</comment>
<dbReference type="SMART" id="SM01264">
    <property type="entry name" value="M16C_associated"/>
    <property type="match status" value="1"/>
</dbReference>
<dbReference type="InterPro" id="IPR011249">
    <property type="entry name" value="Metalloenz_LuxS/M16"/>
</dbReference>
<dbReference type="FunFam" id="3.30.830.10:FF:000011">
    <property type="entry name" value="Presequence protease, mitochondrial"/>
    <property type="match status" value="1"/>
</dbReference>
<dbReference type="SUPFAM" id="SSF63411">
    <property type="entry name" value="LuxS/MPP-like metallohydrolase"/>
    <property type="match status" value="4"/>
</dbReference>
<keyword evidence="18" id="KW-1185">Reference proteome</keyword>
<evidence type="ECO:0000313" key="18">
    <source>
        <dbReference type="Proteomes" id="UP000664521"/>
    </source>
</evidence>
<evidence type="ECO:0000256" key="3">
    <source>
        <dbReference type="ARBA" id="ARBA00004569"/>
    </source>
</evidence>
<evidence type="ECO:0000256" key="1">
    <source>
        <dbReference type="ARBA" id="ARBA00001947"/>
    </source>
</evidence>
<gene>
    <name evidence="17" type="primary">CYM1</name>
    <name evidence="17" type="ORF">HETSPECPRED_006098</name>
</gene>
<reference evidence="17" key="1">
    <citation type="submission" date="2021-03" db="EMBL/GenBank/DDBJ databases">
        <authorList>
            <person name="Tagirdzhanova G."/>
        </authorList>
    </citation>
    <scope>NUCLEOTIDE SEQUENCE</scope>
</reference>
<evidence type="ECO:0000256" key="5">
    <source>
        <dbReference type="ARBA" id="ARBA00011853"/>
    </source>
</evidence>
<evidence type="ECO:0000256" key="12">
    <source>
        <dbReference type="ARBA" id="ARBA00023049"/>
    </source>
</evidence>
<dbReference type="GO" id="GO:0004222">
    <property type="term" value="F:metalloendopeptidase activity"/>
    <property type="evidence" value="ECO:0007669"/>
    <property type="project" value="TreeGrafter"/>
</dbReference>
<evidence type="ECO:0000259" key="16">
    <source>
        <dbReference type="SMART" id="SM01264"/>
    </source>
</evidence>
<comment type="caution">
    <text evidence="17">The sequence shown here is derived from an EMBL/GenBank/DDBJ whole genome shotgun (WGS) entry which is preliminary data.</text>
</comment>
<dbReference type="Pfam" id="PF22516">
    <property type="entry name" value="PreP_C"/>
    <property type="match status" value="1"/>
</dbReference>
<keyword evidence="7 17" id="KW-0645">Protease</keyword>
<evidence type="ECO:0000256" key="14">
    <source>
        <dbReference type="ARBA" id="ARBA00034552"/>
    </source>
</evidence>
<keyword evidence="8" id="KW-0479">Metal-binding</keyword>
<name>A0A8H3I632_9LECA</name>
<dbReference type="InterPro" id="IPR055130">
    <property type="entry name" value="PreP_C"/>
</dbReference>
<keyword evidence="10" id="KW-0862">Zinc</keyword>
<dbReference type="EMBL" id="CAJPDS010000004">
    <property type="protein sequence ID" value="CAF9906188.1"/>
    <property type="molecule type" value="Genomic_DNA"/>
</dbReference>
<evidence type="ECO:0000256" key="2">
    <source>
        <dbReference type="ARBA" id="ARBA00004305"/>
    </source>
</evidence>